<feature type="chain" id="PRO_5045110426" description="DUF4369 domain-containing protein" evidence="1">
    <location>
        <begin position="24"/>
        <end position="267"/>
    </location>
</feature>
<dbReference type="RefSeq" id="WP_247976729.1">
    <property type="nucleotide sequence ID" value="NZ_CP095848.1"/>
</dbReference>
<evidence type="ECO:0000313" key="3">
    <source>
        <dbReference type="Proteomes" id="UP000829647"/>
    </source>
</evidence>
<keyword evidence="1" id="KW-0732">Signal</keyword>
<sequence>MRKNYFSACLTAAILLLSGATLAQNQYRDYTQHFDRAKVLLNTGETIVGSLIMHRSEHATETLTVTVSDGSIRTLSAAAVQKFVVQGDHYGPFDWAQKESYYYDFAPMRKGYYQGSAAFPDQPVPARLAKPDPQLSRVYGSYRWNHGNEYSDFLGYGFFEHLSAGPVVLLRHETLEIRHSDTMPVALGGRSIGGGNNRYLSNEREYYLGLPNGTVYALRDPKDNLLTYFSAYKTQIEQYAKEHKLGFKKPNELAYLVNYANSLAPQP</sequence>
<dbReference type="Proteomes" id="UP000829647">
    <property type="component" value="Chromosome"/>
</dbReference>
<evidence type="ECO:0008006" key="4">
    <source>
        <dbReference type="Google" id="ProtNLM"/>
    </source>
</evidence>
<proteinExistence type="predicted"/>
<name>A0ABY4JDU7_9BACT</name>
<accession>A0ABY4JDU7</accession>
<reference evidence="2 3" key="1">
    <citation type="submission" date="2022-04" db="EMBL/GenBank/DDBJ databases">
        <title>Hymenobacter sp. isolated from the air.</title>
        <authorList>
            <person name="Won M."/>
            <person name="Lee C.-M."/>
            <person name="Woen H.-Y."/>
            <person name="Kwon S.-W."/>
        </authorList>
    </citation>
    <scope>NUCLEOTIDE SEQUENCE [LARGE SCALE GENOMIC DNA]</scope>
    <source>
        <strain evidence="3">5516 S-25</strain>
    </source>
</reference>
<gene>
    <name evidence="2" type="ORF">MWH26_07620</name>
</gene>
<keyword evidence="3" id="KW-1185">Reference proteome</keyword>
<evidence type="ECO:0000313" key="2">
    <source>
        <dbReference type="EMBL" id="UPL50760.1"/>
    </source>
</evidence>
<organism evidence="2 3">
    <name type="scientific">Hymenobacter sublimis</name>
    <dbReference type="NCBI Taxonomy" id="2933777"/>
    <lineage>
        <taxon>Bacteria</taxon>
        <taxon>Pseudomonadati</taxon>
        <taxon>Bacteroidota</taxon>
        <taxon>Cytophagia</taxon>
        <taxon>Cytophagales</taxon>
        <taxon>Hymenobacteraceae</taxon>
        <taxon>Hymenobacter</taxon>
    </lineage>
</organism>
<protein>
    <recommendedName>
        <fullName evidence="4">DUF4369 domain-containing protein</fullName>
    </recommendedName>
</protein>
<feature type="signal peptide" evidence="1">
    <location>
        <begin position="1"/>
        <end position="23"/>
    </location>
</feature>
<evidence type="ECO:0000256" key="1">
    <source>
        <dbReference type="SAM" id="SignalP"/>
    </source>
</evidence>
<dbReference type="EMBL" id="CP095848">
    <property type="protein sequence ID" value="UPL50760.1"/>
    <property type="molecule type" value="Genomic_DNA"/>
</dbReference>